<reference evidence="4 5" key="1">
    <citation type="submission" date="2018-03" db="EMBL/GenBank/DDBJ databases">
        <title>Genomic Encyclopedia of Archaeal and Bacterial Type Strains, Phase II (KMG-II): from individual species to whole genera.</title>
        <authorList>
            <person name="Goeker M."/>
        </authorList>
    </citation>
    <scope>NUCLEOTIDE SEQUENCE [LARGE SCALE GENOMIC DNA]</scope>
    <source>
        <strain evidence="4 5">DSM 24859</strain>
    </source>
</reference>
<feature type="domain" description="FecR protein" evidence="2">
    <location>
        <begin position="109"/>
        <end position="205"/>
    </location>
</feature>
<evidence type="ECO:0000259" key="3">
    <source>
        <dbReference type="Pfam" id="PF16344"/>
    </source>
</evidence>
<dbReference type="PANTHER" id="PTHR30273">
    <property type="entry name" value="PERIPLASMIC SIGNAL SENSOR AND SIGMA FACTOR ACTIVATOR FECR-RELATED"/>
    <property type="match status" value="1"/>
</dbReference>
<sequence>MAREATDAELMELERLLREQPEAQYTMELMTAIWKNEREEEEAGVFDRYWPQLQEEEADVLKQSAIVPLRSKRKLWMAAVITGICVLAATAWLMRPYVGRFSQPVAENEVTTREGSRSKIKLPDGTQVWLNGGSKLTYNDDMKHAGTREVYLSGEACFDVAKDAEKPFIIHAGKMQVNVLGTVLNVRAYNDDSKTEATLVSGRIEVLMKDVPGQKIHLQPGEKLILYNNSQQKITPKQPAIRYSVANASTLPNDSMLLAETSWVENKLVFNNEKMPDILKKMEHWYNVSFEVNNEQINAVHFSGAFQDETVTEALTAMQQILHFQFTVKGNKIIIN</sequence>
<dbReference type="Pfam" id="PF16344">
    <property type="entry name" value="FecR_C"/>
    <property type="match status" value="1"/>
</dbReference>
<feature type="domain" description="Protein FecR C-terminal" evidence="3">
    <location>
        <begin position="267"/>
        <end position="335"/>
    </location>
</feature>
<dbReference type="PIRSF" id="PIRSF018266">
    <property type="entry name" value="FecR"/>
    <property type="match status" value="1"/>
</dbReference>
<dbReference type="Proteomes" id="UP000240971">
    <property type="component" value="Unassembled WGS sequence"/>
</dbReference>
<dbReference type="EMBL" id="PYAW01000001">
    <property type="protein sequence ID" value="PSL50271.1"/>
    <property type="molecule type" value="Genomic_DNA"/>
</dbReference>
<dbReference type="Pfam" id="PF04773">
    <property type="entry name" value="FecR"/>
    <property type="match status" value="1"/>
</dbReference>
<proteinExistence type="predicted"/>
<dbReference type="Gene3D" id="3.55.50.30">
    <property type="match status" value="1"/>
</dbReference>
<protein>
    <submittedName>
        <fullName evidence="4">FecR family protein</fullName>
    </submittedName>
</protein>
<comment type="caution">
    <text evidence="4">The sequence shown here is derived from an EMBL/GenBank/DDBJ whole genome shotgun (WGS) entry which is preliminary data.</text>
</comment>
<organism evidence="4 5">
    <name type="scientific">Chitinophaga niastensis</name>
    <dbReference type="NCBI Taxonomy" id="536980"/>
    <lineage>
        <taxon>Bacteria</taxon>
        <taxon>Pseudomonadati</taxon>
        <taxon>Bacteroidota</taxon>
        <taxon>Chitinophagia</taxon>
        <taxon>Chitinophagales</taxon>
        <taxon>Chitinophagaceae</taxon>
        <taxon>Chitinophaga</taxon>
    </lineage>
</organism>
<dbReference type="AlphaFoldDB" id="A0A2P8HVK7"/>
<evidence type="ECO:0000259" key="2">
    <source>
        <dbReference type="Pfam" id="PF04773"/>
    </source>
</evidence>
<keyword evidence="5" id="KW-1185">Reference proteome</keyword>
<dbReference type="InterPro" id="IPR006860">
    <property type="entry name" value="FecR"/>
</dbReference>
<dbReference type="InterPro" id="IPR032508">
    <property type="entry name" value="FecR_C"/>
</dbReference>
<feature type="transmembrane region" description="Helical" evidence="1">
    <location>
        <begin position="75"/>
        <end position="94"/>
    </location>
</feature>
<dbReference type="Gene3D" id="2.60.120.1440">
    <property type="match status" value="1"/>
</dbReference>
<gene>
    <name evidence="4" type="ORF">CLV51_1011615</name>
</gene>
<keyword evidence="1" id="KW-0812">Transmembrane</keyword>
<dbReference type="PANTHER" id="PTHR30273:SF2">
    <property type="entry name" value="PROTEIN FECR"/>
    <property type="match status" value="1"/>
</dbReference>
<keyword evidence="1" id="KW-1133">Transmembrane helix</keyword>
<evidence type="ECO:0000256" key="1">
    <source>
        <dbReference type="SAM" id="Phobius"/>
    </source>
</evidence>
<dbReference type="InterPro" id="IPR012373">
    <property type="entry name" value="Ferrdict_sens_TM"/>
</dbReference>
<accession>A0A2P8HVK7</accession>
<keyword evidence="1" id="KW-0472">Membrane</keyword>
<evidence type="ECO:0000313" key="4">
    <source>
        <dbReference type="EMBL" id="PSL50271.1"/>
    </source>
</evidence>
<name>A0A2P8HVK7_CHINA</name>
<dbReference type="GO" id="GO:0016989">
    <property type="term" value="F:sigma factor antagonist activity"/>
    <property type="evidence" value="ECO:0007669"/>
    <property type="project" value="TreeGrafter"/>
</dbReference>
<evidence type="ECO:0000313" key="5">
    <source>
        <dbReference type="Proteomes" id="UP000240971"/>
    </source>
</evidence>